<organism evidence="1 2">
    <name type="scientific">Pyrobaculum islandicum (strain DSM 4184 / JCM 9189 / GEO3)</name>
    <dbReference type="NCBI Taxonomy" id="384616"/>
    <lineage>
        <taxon>Archaea</taxon>
        <taxon>Thermoproteota</taxon>
        <taxon>Thermoprotei</taxon>
        <taxon>Thermoproteales</taxon>
        <taxon>Thermoproteaceae</taxon>
        <taxon>Pyrobaculum</taxon>
    </lineage>
</organism>
<sequence>MIKCLYIYIQSNLKNPHLQYGMPLAVGLRLVALRARALRLGVWRLVSPTARALIEAAILFLRRGGRIKSQTLLAALQRAMDEVMQLVTPLRLKAIALGRAAARERGVEVDEERALALGLQILNTPGRWRPRIAAWPLP</sequence>
<reference evidence="1" key="1">
    <citation type="submission" date="2006-12" db="EMBL/GenBank/DDBJ databases">
        <title>Complete sequence of Pyrobaculum islandicum DSM 4184.</title>
        <authorList>
            <person name="Copeland A."/>
            <person name="Lucas S."/>
            <person name="Lapidus A."/>
            <person name="Barry K."/>
            <person name="Detter J.C."/>
            <person name="Glavina del Rio T."/>
            <person name="Dalin E."/>
            <person name="Tice H."/>
            <person name="Pitluck S."/>
            <person name="Meincke L."/>
            <person name="Brettin T."/>
            <person name="Bruce D."/>
            <person name="Han C."/>
            <person name="Tapia R."/>
            <person name="Gilna P."/>
            <person name="Schmutz J."/>
            <person name="Larimer F."/>
            <person name="Land M."/>
            <person name="Hauser L."/>
            <person name="Kyrpides N."/>
            <person name="Mikhailova N."/>
            <person name="Cozen A.E."/>
            <person name="Fitz-Gibbon S.T."/>
            <person name="House C.H."/>
            <person name="Saltikov C."/>
            <person name="Lowe T."/>
            <person name="Richardson P."/>
        </authorList>
    </citation>
    <scope>NUCLEOTIDE SEQUENCE [LARGE SCALE GENOMIC DNA]</scope>
    <source>
        <strain evidence="1">DSM 4184</strain>
    </source>
</reference>
<evidence type="ECO:0000313" key="1">
    <source>
        <dbReference type="EMBL" id="ABL88649.1"/>
    </source>
</evidence>
<dbReference type="eggNOG" id="arCOG05428">
    <property type="taxonomic scope" value="Archaea"/>
</dbReference>
<dbReference type="EMBL" id="CP000504">
    <property type="protein sequence ID" value="ABL88649.1"/>
    <property type="molecule type" value="Genomic_DNA"/>
</dbReference>
<accession>A1RUL7</accession>
<dbReference type="Proteomes" id="UP000002595">
    <property type="component" value="Chromosome"/>
</dbReference>
<evidence type="ECO:0000313" key="2">
    <source>
        <dbReference type="Proteomes" id="UP000002595"/>
    </source>
</evidence>
<protein>
    <submittedName>
        <fullName evidence="1">Uncharacterized protein</fullName>
    </submittedName>
</protein>
<gene>
    <name evidence="1" type="ordered locus">Pisl_1493</name>
</gene>
<dbReference type="HOGENOM" id="CLU_153631_0_0_2"/>
<dbReference type="AlphaFoldDB" id="A1RUL7"/>
<dbReference type="STRING" id="384616.Pisl_1493"/>
<keyword evidence="2" id="KW-1185">Reference proteome</keyword>
<name>A1RUL7_PYRIL</name>
<dbReference type="KEGG" id="pis:Pisl_1493"/>
<proteinExistence type="predicted"/>